<evidence type="ECO:0000256" key="1">
    <source>
        <dbReference type="SAM" id="MobiDB-lite"/>
    </source>
</evidence>
<dbReference type="Proteomes" id="UP001523216">
    <property type="component" value="Unassembled WGS sequence"/>
</dbReference>
<protein>
    <submittedName>
        <fullName evidence="2">Uncharacterized protein</fullName>
    </submittedName>
</protein>
<organism evidence="2 3">
    <name type="scientific">Paractinoplanes hotanensis</name>
    <dbReference type="NCBI Taxonomy" id="2906497"/>
    <lineage>
        <taxon>Bacteria</taxon>
        <taxon>Bacillati</taxon>
        <taxon>Actinomycetota</taxon>
        <taxon>Actinomycetes</taxon>
        <taxon>Micromonosporales</taxon>
        <taxon>Micromonosporaceae</taxon>
        <taxon>Paractinoplanes</taxon>
    </lineage>
</organism>
<evidence type="ECO:0000313" key="3">
    <source>
        <dbReference type="Proteomes" id="UP001523216"/>
    </source>
</evidence>
<feature type="region of interest" description="Disordered" evidence="1">
    <location>
        <begin position="77"/>
        <end position="103"/>
    </location>
</feature>
<gene>
    <name evidence="2" type="ORF">LXN57_14640</name>
</gene>
<dbReference type="EMBL" id="JAMQOL010000017">
    <property type="protein sequence ID" value="MCM4078807.1"/>
    <property type="molecule type" value="Genomic_DNA"/>
</dbReference>
<evidence type="ECO:0000313" key="2">
    <source>
        <dbReference type="EMBL" id="MCM4078807.1"/>
    </source>
</evidence>
<proteinExistence type="predicted"/>
<keyword evidence="3" id="KW-1185">Reference proteome</keyword>
<comment type="caution">
    <text evidence="2">The sequence shown here is derived from an EMBL/GenBank/DDBJ whole genome shotgun (WGS) entry which is preliminary data.</text>
</comment>
<name>A0ABT0XYL1_9ACTN</name>
<accession>A0ABT0XYL1</accession>
<reference evidence="2 3" key="1">
    <citation type="submission" date="2022-06" db="EMBL/GenBank/DDBJ databases">
        <title>Actinoplanes abujensis sp. nov., isolated from Nigerian arid soil.</title>
        <authorList>
            <person name="Ding P."/>
        </authorList>
    </citation>
    <scope>NUCLEOTIDE SEQUENCE [LARGE SCALE GENOMIC DNA]</scope>
    <source>
        <strain evidence="3">TRM88002</strain>
    </source>
</reference>
<dbReference type="RefSeq" id="WP_251798677.1">
    <property type="nucleotide sequence ID" value="NZ_JAMQOL010000017.1"/>
</dbReference>
<sequence>MKHGQSYRWRARGTPPTVGAAGWSPWCEFTIPEKAPDDLGLDDSRNFRATLTAAEWRQVLAVFADTEDDAAARASIETATKAARHQRPDPLDAGSHGCHSDRT</sequence>